<name>A0A7L5C2E3_9RHOB</name>
<dbReference type="KEGG" id="hdh:G5B40_11595"/>
<protein>
    <submittedName>
        <fullName evidence="1">Uncharacterized protein</fullName>
    </submittedName>
</protein>
<proteinExistence type="predicted"/>
<accession>A0A7L5C2E3</accession>
<gene>
    <name evidence="1" type="ORF">G5B40_11595</name>
</gene>
<dbReference type="Proteomes" id="UP000503336">
    <property type="component" value="Chromosome"/>
</dbReference>
<organism evidence="1 2">
    <name type="scientific">Pikeienuella piscinae</name>
    <dbReference type="NCBI Taxonomy" id="2748098"/>
    <lineage>
        <taxon>Bacteria</taxon>
        <taxon>Pseudomonadati</taxon>
        <taxon>Pseudomonadota</taxon>
        <taxon>Alphaproteobacteria</taxon>
        <taxon>Rhodobacterales</taxon>
        <taxon>Paracoccaceae</taxon>
        <taxon>Pikeienuella</taxon>
    </lineage>
</organism>
<evidence type="ECO:0000313" key="2">
    <source>
        <dbReference type="Proteomes" id="UP000503336"/>
    </source>
</evidence>
<evidence type="ECO:0000313" key="1">
    <source>
        <dbReference type="EMBL" id="QIE56039.1"/>
    </source>
</evidence>
<dbReference type="EMBL" id="CP049056">
    <property type="protein sequence ID" value="QIE56039.1"/>
    <property type="molecule type" value="Genomic_DNA"/>
</dbReference>
<dbReference type="RefSeq" id="WP_165098736.1">
    <property type="nucleotide sequence ID" value="NZ_CP049056.1"/>
</dbReference>
<keyword evidence="2" id="KW-1185">Reference proteome</keyword>
<sequence>MPEDSFIDRDFRPPGAQNFADLRELGLRRIQQLSGDIWTNHNSPDPGITIMEALAYAITDLGYRTSFPMRDLLTRPDGRIGPATETGLYPAHEALTTAPVTIDDHRRLLLRIEGVRNAWLDPMTDPAEPANYRISETSIYADCLADALSHEALNAAGESNHDVRISGLYRVMVELEVDERLGSLNETALEVTFRAGPLKGVIVAIDYGAPPALPAYAEPAAPDPLAPENVTVENLSGAGNGVEFTADLIVEQNSVEIARLEGLTITVIEDRPRPGAAPVTVTEGALGAALAEAGAEGPAGLFLQKREARRRAMNAVHQVLHAHRPLSEDYLSIDTIAPQRIGVCGDVDLAPDADLEAVEAAILHAIETYLSPPPVFETLDALLAAGVPADEIFNGPYVDFGFTVEGREVFTKPGFITEENLRACALRRKVHASDLINIIVDLDGVVGVRNLTLRAYDAQGLAIGATEKWTLDIPPGRQPVHYFPGTKLLLFKNELPYRAQPTEAARTLAHLRALARTRLYVPPNQILPALIGEWRGLDEFQSLQDDLPRIYGTDSAGLPPEAPKERVAEVRQLKAYLTFFDQALADYLGQLGAARRILSPDKTLERTWFSPYLDGIAGTRGDFPTEFYTNPAALSDDITRVRLNETEEAFLDRRARALNHLIARFAERFADYALLSFQLSGDRLKTARELIDDRADFLADYPKASRERGKGFNQLPEDPAQIWDSDNISGLERRASRLLGIGDPTRRDLHCGALFDALFAARADGGQFRAVVRGEGATRLLTSEELFPTAAAALDAARALEFRLNLAETYQIDASAGVGAVRLALAGGGVTLTARRLYETEAEAVAAARAILDRHNALLTSPLCNVEGMHLIEHILLRPRAPGDALMQVCLDEECEFCGDEDPYSFRVSIILPYWPSRFQNLDFRRFAERLIREETPAHIHPRICWIDNGQMAALDAAHRAWREALAAKPHDADALRDAAAALIDVLNSLRTVYPPAVLHDCDEAGEDDNVVRLGATNLGLF</sequence>
<dbReference type="AlphaFoldDB" id="A0A7L5C2E3"/>
<reference evidence="1 2" key="1">
    <citation type="submission" date="2020-02" db="EMBL/GenBank/DDBJ databases">
        <title>complete genome sequence of Rhodobacteraceae bacterium.</title>
        <authorList>
            <person name="Park J."/>
            <person name="Kim Y.-S."/>
            <person name="Kim K.-H."/>
        </authorList>
    </citation>
    <scope>NUCLEOTIDE SEQUENCE [LARGE SCALE GENOMIC DNA]</scope>
    <source>
        <strain evidence="1 2">RR4-56</strain>
    </source>
</reference>